<organism evidence="1 2">
    <name type="scientific">Kickxella alabastrina</name>
    <dbReference type="NCBI Taxonomy" id="61397"/>
    <lineage>
        <taxon>Eukaryota</taxon>
        <taxon>Fungi</taxon>
        <taxon>Fungi incertae sedis</taxon>
        <taxon>Zoopagomycota</taxon>
        <taxon>Kickxellomycotina</taxon>
        <taxon>Kickxellomycetes</taxon>
        <taxon>Kickxellales</taxon>
        <taxon>Kickxellaceae</taxon>
        <taxon>Kickxella</taxon>
    </lineage>
</organism>
<dbReference type="Proteomes" id="UP001150581">
    <property type="component" value="Unassembled WGS sequence"/>
</dbReference>
<name>A0ACC1ISM7_9FUNG</name>
<evidence type="ECO:0000313" key="2">
    <source>
        <dbReference type="Proteomes" id="UP001150581"/>
    </source>
</evidence>
<comment type="caution">
    <text evidence="1">The sequence shown here is derived from an EMBL/GenBank/DDBJ whole genome shotgun (WGS) entry which is preliminary data.</text>
</comment>
<keyword evidence="2" id="KW-1185">Reference proteome</keyword>
<evidence type="ECO:0000313" key="1">
    <source>
        <dbReference type="EMBL" id="KAJ1900154.1"/>
    </source>
</evidence>
<sequence length="410" mass="43905">MSVVGGRIAQCVVDQYRALPKRGKPASKGGKEEWTVLAGFVTEQACTYRCVALGTGLKCLHSKQLSKFGDSVHDSHAEIIARRALLIYLMGQVQNCIDNGDSIYERCLGEKRGFRVKEGVRLHLYTSQCPCGDATVGSLRTAADEIAEINDADDQKEKDNQDDQDNQGDQDRVAKRRKVGGGGGAGGASEAIRGHHRFSALCSLRLKPGRGDSIPTLSMSCSDKIARWNVLGVQGALLSNITQPLYISSITVGDLYNHGSIDRALNSRTASIAVSAAGFRANCCSVLGTSVVFERAQGALGGREVITADASLYWALGAGVSVALVGGRRQGAKVVPGECQREKVWPGICKRALFRRFSALPGVAMAGGTTYRMAKRAAAEYQEAKQCLLSSGAFAGWVCCPEEYEDFSIQ</sequence>
<accession>A0ACC1ISM7</accession>
<proteinExistence type="predicted"/>
<reference evidence="1" key="1">
    <citation type="submission" date="2022-07" db="EMBL/GenBank/DDBJ databases">
        <title>Phylogenomic reconstructions and comparative analyses of Kickxellomycotina fungi.</title>
        <authorList>
            <person name="Reynolds N.K."/>
            <person name="Stajich J.E."/>
            <person name="Barry K."/>
            <person name="Grigoriev I.V."/>
            <person name="Crous P."/>
            <person name="Smith M.E."/>
        </authorList>
    </citation>
    <scope>NUCLEOTIDE SEQUENCE</scope>
    <source>
        <strain evidence="1">Benny 63K</strain>
    </source>
</reference>
<protein>
    <submittedName>
        <fullName evidence="1">Uncharacterized protein</fullName>
    </submittedName>
</protein>
<dbReference type="EMBL" id="JANBPG010000098">
    <property type="protein sequence ID" value="KAJ1900154.1"/>
    <property type="molecule type" value="Genomic_DNA"/>
</dbReference>
<gene>
    <name evidence="1" type="ORF">LPJ66_001647</name>
</gene>